<dbReference type="Pfam" id="PF13765">
    <property type="entry name" value="PRY"/>
    <property type="match status" value="1"/>
</dbReference>
<dbReference type="SUPFAM" id="SSF57845">
    <property type="entry name" value="B-box zinc-binding domain"/>
    <property type="match status" value="1"/>
</dbReference>
<dbReference type="InterPro" id="IPR050143">
    <property type="entry name" value="TRIM/RBCC"/>
</dbReference>
<proteinExistence type="inferred from homology"/>
<evidence type="ECO:0000256" key="5">
    <source>
        <dbReference type="ARBA" id="ARBA00022833"/>
    </source>
</evidence>
<evidence type="ECO:0000259" key="13">
    <source>
        <dbReference type="PROSITE" id="PS50188"/>
    </source>
</evidence>
<dbReference type="Pfam" id="PF00643">
    <property type="entry name" value="zf-B_box"/>
    <property type="match status" value="1"/>
</dbReference>
<dbReference type="InterPro" id="IPR017907">
    <property type="entry name" value="Znf_RING_CS"/>
</dbReference>
<keyword evidence="14" id="KW-1185">Reference proteome</keyword>
<dbReference type="InterPro" id="IPR043136">
    <property type="entry name" value="B30.2/SPRY_sf"/>
</dbReference>
<dbReference type="GeneID" id="107111318"/>
<evidence type="ECO:0000256" key="1">
    <source>
        <dbReference type="ARBA" id="ARBA00009651"/>
    </source>
</evidence>
<dbReference type="PROSITE" id="PS00518">
    <property type="entry name" value="ZF_RING_1"/>
    <property type="match status" value="1"/>
</dbReference>
<dbReference type="Gene3D" id="2.60.120.920">
    <property type="match status" value="1"/>
</dbReference>
<dbReference type="InterPro" id="IPR000315">
    <property type="entry name" value="Znf_B-box"/>
</dbReference>
<feature type="domain" description="RING-type" evidence="11">
    <location>
        <begin position="16"/>
        <end position="58"/>
    </location>
</feature>
<evidence type="ECO:0000256" key="3">
    <source>
        <dbReference type="ARBA" id="ARBA00022723"/>
    </source>
</evidence>
<keyword evidence="6 9" id="KW-0175">Coiled coil</keyword>
<keyword evidence="2" id="KW-0528">Neurotoxin</keyword>
<dbReference type="Proteomes" id="UP000694871">
    <property type="component" value="Unplaced"/>
</dbReference>
<dbReference type="InterPro" id="IPR001870">
    <property type="entry name" value="B30.2/SPRY"/>
</dbReference>
<dbReference type="InterPro" id="IPR003879">
    <property type="entry name" value="Butyrophylin_SPRY"/>
</dbReference>
<dbReference type="SMART" id="SM00449">
    <property type="entry name" value="SPRY"/>
    <property type="match status" value="1"/>
</dbReference>
<dbReference type="SUPFAM" id="SSF49899">
    <property type="entry name" value="Concanavalin A-like lectins/glucanases"/>
    <property type="match status" value="1"/>
</dbReference>
<evidence type="ECO:0000256" key="7">
    <source>
        <dbReference type="ARBA" id="ARBA00034460"/>
    </source>
</evidence>
<keyword evidence="2" id="KW-0800">Toxin</keyword>
<dbReference type="CDD" id="cd19762">
    <property type="entry name" value="Bbox2_TRIM7-like"/>
    <property type="match status" value="1"/>
</dbReference>
<evidence type="ECO:0000259" key="11">
    <source>
        <dbReference type="PROSITE" id="PS50089"/>
    </source>
</evidence>
<dbReference type="PRINTS" id="PR01407">
    <property type="entry name" value="BUTYPHLNCDUF"/>
</dbReference>
<keyword evidence="3" id="KW-0479">Metal-binding</keyword>
<evidence type="ECO:0000256" key="4">
    <source>
        <dbReference type="ARBA" id="ARBA00022771"/>
    </source>
</evidence>
<dbReference type="PROSITE" id="PS50188">
    <property type="entry name" value="B302_SPRY"/>
    <property type="match status" value="1"/>
</dbReference>
<gene>
    <name evidence="15" type="primary">LOC107111318</name>
</gene>
<dbReference type="SMART" id="SM00589">
    <property type="entry name" value="PRY"/>
    <property type="match status" value="1"/>
</dbReference>
<feature type="compositionally biased region" description="Basic residues" evidence="10">
    <location>
        <begin position="342"/>
        <end position="352"/>
    </location>
</feature>
<dbReference type="InterPro" id="IPR006574">
    <property type="entry name" value="PRY"/>
</dbReference>
<feature type="domain" description="B box-type" evidence="12">
    <location>
        <begin position="97"/>
        <end position="138"/>
    </location>
</feature>
<protein>
    <submittedName>
        <fullName evidence="15">E3 ubiquitin-protein ligase TRIM41-like isoform X1</fullName>
    </submittedName>
</protein>
<evidence type="ECO:0000259" key="12">
    <source>
        <dbReference type="PROSITE" id="PS50119"/>
    </source>
</evidence>
<dbReference type="RefSeq" id="XP_015267765.1">
    <property type="nucleotide sequence ID" value="XM_015412279.1"/>
</dbReference>
<dbReference type="InterPro" id="IPR003649">
    <property type="entry name" value="Bbox_C"/>
</dbReference>
<dbReference type="SMART" id="SM00184">
    <property type="entry name" value="RING"/>
    <property type="match status" value="1"/>
</dbReference>
<evidence type="ECO:0000256" key="9">
    <source>
        <dbReference type="SAM" id="Coils"/>
    </source>
</evidence>
<dbReference type="CDD" id="cd12888">
    <property type="entry name" value="SPRY_PRY_TRIM7_like"/>
    <property type="match status" value="1"/>
</dbReference>
<comment type="function">
    <text evidence="7">Neurotoxin that produces dose-dependent hypolocomotion and hyperalgesia in mice. May directly act on the central nervous system, as it is 6500-fold more potent when administered intracerebroventricularly than intraperitoneal.</text>
</comment>
<dbReference type="Gene3D" id="3.30.160.60">
    <property type="entry name" value="Classic Zinc Finger"/>
    <property type="match status" value="1"/>
</dbReference>
<dbReference type="InterPro" id="IPR001841">
    <property type="entry name" value="Znf_RING"/>
</dbReference>
<dbReference type="InterPro" id="IPR013083">
    <property type="entry name" value="Znf_RING/FYVE/PHD"/>
</dbReference>
<dbReference type="SMART" id="SM00336">
    <property type="entry name" value="BBOX"/>
    <property type="match status" value="1"/>
</dbReference>
<evidence type="ECO:0000256" key="6">
    <source>
        <dbReference type="ARBA" id="ARBA00023054"/>
    </source>
</evidence>
<dbReference type="Pfam" id="PF00622">
    <property type="entry name" value="SPRY"/>
    <property type="match status" value="1"/>
</dbReference>
<accession>A0ABM1K228</accession>
<dbReference type="InterPro" id="IPR013320">
    <property type="entry name" value="ConA-like_dom_sf"/>
</dbReference>
<keyword evidence="4 8" id="KW-0863">Zinc-finger</keyword>
<dbReference type="PROSITE" id="PS50089">
    <property type="entry name" value="ZF_RING_2"/>
    <property type="match status" value="1"/>
</dbReference>
<sequence length="579" mass="65397">MASGGPVQELSEELTCSICLEYFRDPVMLTECGHNFCRLCLTRSWGEPPADASCPQCREMVQPRNLKPNRQLANVVEIAKKLRLQGEREREVKAVEGKGRACEKHQEPLKLFCREDRGLICVVCDRSKEHRHHDVIPADEAAQEYKDKLHSHTGILRKEREKILAWKEDTEKRTQGLLEQNESERQKRVAEFRKLHQFLEEQEKLLLAQLEEVKKEIVRERDEHLARLSGELSSLESVIHEMEEKIQQPTSELLQDVESILKRCEKTEEFGNSASLAPEMIWWTNSVWDMHSFLAADMKKCKDALASQIRPQRAGARAAKLPQAYSQGFPAGPCIASSLGRQPHRRRSRARPGPRPPGSTSVHTGERQLPNSAPAGPPPAATVLGRPTAATFSFPLVPAADVTLDPDTAHPQLILSEDRQSVRCEGKAQPLPNNPERFDERTAVLGREEFTSGQHFWEVTVECEGWWAVGVARKSVRRMGDIVFSPEEGIWAVGKMGLSYVALSHPQRYHLGLNGKLKRIRVALNYDKEQVDFFDPDTADHLYTFSAASFCGEPLLPFFWVSRTGYLSLPQSHNTGATL</sequence>
<evidence type="ECO:0000256" key="8">
    <source>
        <dbReference type="PROSITE-ProRule" id="PRU00024"/>
    </source>
</evidence>
<keyword evidence="5" id="KW-0862">Zinc</keyword>
<dbReference type="CDD" id="cd16594">
    <property type="entry name" value="RING-HC_TRIM7-like_C-IV"/>
    <property type="match status" value="1"/>
</dbReference>
<dbReference type="SMART" id="SM00502">
    <property type="entry name" value="BBC"/>
    <property type="match status" value="1"/>
</dbReference>
<dbReference type="SUPFAM" id="SSF57850">
    <property type="entry name" value="RING/U-box"/>
    <property type="match status" value="1"/>
</dbReference>
<evidence type="ECO:0000256" key="2">
    <source>
        <dbReference type="ARBA" id="ARBA00022699"/>
    </source>
</evidence>
<dbReference type="InterPro" id="IPR003877">
    <property type="entry name" value="SPRY_dom"/>
</dbReference>
<dbReference type="PANTHER" id="PTHR24103">
    <property type="entry name" value="E3 UBIQUITIN-PROTEIN LIGASE TRIM"/>
    <property type="match status" value="1"/>
</dbReference>
<evidence type="ECO:0000313" key="15">
    <source>
        <dbReference type="RefSeq" id="XP_015267765.1"/>
    </source>
</evidence>
<evidence type="ECO:0000256" key="10">
    <source>
        <dbReference type="SAM" id="MobiDB-lite"/>
    </source>
</evidence>
<name>A0ABM1K228_GEKJA</name>
<feature type="region of interest" description="Disordered" evidence="10">
    <location>
        <begin position="332"/>
        <end position="384"/>
    </location>
</feature>
<reference evidence="15" key="1">
    <citation type="submission" date="2025-08" db="UniProtKB">
        <authorList>
            <consortium name="RefSeq"/>
        </authorList>
    </citation>
    <scope>IDENTIFICATION</scope>
</reference>
<evidence type="ECO:0000313" key="14">
    <source>
        <dbReference type="Proteomes" id="UP000694871"/>
    </source>
</evidence>
<organism evidence="14 15">
    <name type="scientific">Gekko japonicus</name>
    <name type="common">Schlegel's Japanese gecko</name>
    <dbReference type="NCBI Taxonomy" id="146911"/>
    <lineage>
        <taxon>Eukaryota</taxon>
        <taxon>Metazoa</taxon>
        <taxon>Chordata</taxon>
        <taxon>Craniata</taxon>
        <taxon>Vertebrata</taxon>
        <taxon>Euteleostomi</taxon>
        <taxon>Lepidosauria</taxon>
        <taxon>Squamata</taxon>
        <taxon>Bifurcata</taxon>
        <taxon>Gekkota</taxon>
        <taxon>Gekkonidae</taxon>
        <taxon>Gekkoninae</taxon>
        <taxon>Gekko</taxon>
    </lineage>
</organism>
<dbReference type="Gene3D" id="3.30.40.10">
    <property type="entry name" value="Zinc/RING finger domain, C3HC4 (zinc finger)"/>
    <property type="match status" value="1"/>
</dbReference>
<dbReference type="PROSITE" id="PS50119">
    <property type="entry name" value="ZF_BBOX"/>
    <property type="match status" value="1"/>
</dbReference>
<dbReference type="Pfam" id="PF15227">
    <property type="entry name" value="zf-C3HC4_4"/>
    <property type="match status" value="1"/>
</dbReference>
<feature type="domain" description="B30.2/SPRY" evidence="13">
    <location>
        <begin position="382"/>
        <end position="579"/>
    </location>
</feature>
<comment type="similarity">
    <text evidence="1">Belongs to the ohanin/vespryn family.</text>
</comment>
<feature type="coiled-coil region" evidence="9">
    <location>
        <begin position="167"/>
        <end position="245"/>
    </location>
</feature>